<name>A0A1J4MCL4_9CRYT</name>
<feature type="domain" description="Transcription factor TFIIIB component B'' Myb" evidence="2">
    <location>
        <begin position="170"/>
        <end position="247"/>
    </location>
</feature>
<dbReference type="Proteomes" id="UP000186804">
    <property type="component" value="Unassembled WGS sequence"/>
</dbReference>
<evidence type="ECO:0000256" key="1">
    <source>
        <dbReference type="SAM" id="MobiDB-lite"/>
    </source>
</evidence>
<dbReference type="EMBL" id="LRBS01000119">
    <property type="protein sequence ID" value="OII71976.1"/>
    <property type="molecule type" value="Genomic_DNA"/>
</dbReference>
<dbReference type="RefSeq" id="XP_067066873.1">
    <property type="nucleotide sequence ID" value="XM_067211566.1"/>
</dbReference>
<dbReference type="OrthoDB" id="272624at2759"/>
<feature type="region of interest" description="Disordered" evidence="1">
    <location>
        <begin position="26"/>
        <end position="51"/>
    </location>
</feature>
<gene>
    <name evidence="3" type="ORF">cand_013300</name>
</gene>
<dbReference type="SUPFAM" id="SSF46689">
    <property type="entry name" value="Homeodomain-like"/>
    <property type="match status" value="1"/>
</dbReference>
<dbReference type="InterPro" id="IPR009057">
    <property type="entry name" value="Homeodomain-like_sf"/>
</dbReference>
<evidence type="ECO:0000313" key="3">
    <source>
        <dbReference type="EMBL" id="OII71976.1"/>
    </source>
</evidence>
<evidence type="ECO:0000313" key="4">
    <source>
        <dbReference type="Proteomes" id="UP000186804"/>
    </source>
</evidence>
<dbReference type="VEuPathDB" id="CryptoDB:cand_013300"/>
<sequence>MKDFSNRANDTLWSLVIKAAYRKRRSKRRIESEGKPNNLSNVQDHQDPTKSMISKYDCNNMEYRTEDISNTDYLLKYLLDGNKGDILENSKSKCKPSSNNVFDDLFLTENLVNESNPRLSLDCKGEITFDEGNSSSKGGSIDWLGIMEGRVYVNENMAGTSVQPYEGAYKKSKGIRWSPEQTNKFYEALSIFGTDLMLVKSVFPEFTDKQVHDKFKMEEKRNKSKLDEILIHSKRKLTKKDIQEFKERYLIKENR</sequence>
<organism evidence="3 4">
    <name type="scientific">Cryptosporidium andersoni</name>
    <dbReference type="NCBI Taxonomy" id="117008"/>
    <lineage>
        <taxon>Eukaryota</taxon>
        <taxon>Sar</taxon>
        <taxon>Alveolata</taxon>
        <taxon>Apicomplexa</taxon>
        <taxon>Conoidasida</taxon>
        <taxon>Coccidia</taxon>
        <taxon>Eucoccidiorida</taxon>
        <taxon>Eimeriorina</taxon>
        <taxon>Cryptosporidiidae</taxon>
        <taxon>Cryptosporidium</taxon>
    </lineage>
</organism>
<keyword evidence="4" id="KW-1185">Reference proteome</keyword>
<accession>A0A1J4MCL4</accession>
<dbReference type="InterPro" id="IPR039467">
    <property type="entry name" value="TFIIIB_B''_Myb"/>
</dbReference>
<comment type="caution">
    <text evidence="3">The sequence shown here is derived from an EMBL/GenBank/DDBJ whole genome shotgun (WGS) entry which is preliminary data.</text>
</comment>
<dbReference type="GeneID" id="92365515"/>
<dbReference type="Pfam" id="PF15963">
    <property type="entry name" value="Myb_DNA-bind_7"/>
    <property type="match status" value="1"/>
</dbReference>
<dbReference type="AlphaFoldDB" id="A0A1J4MCL4"/>
<proteinExistence type="predicted"/>
<evidence type="ECO:0000259" key="2">
    <source>
        <dbReference type="Pfam" id="PF15963"/>
    </source>
</evidence>
<protein>
    <recommendedName>
        <fullName evidence="2">Transcription factor TFIIIB component B'' Myb domain-containing protein</fullName>
    </recommendedName>
</protein>
<reference evidence="3 4" key="1">
    <citation type="submission" date="2016-10" db="EMBL/GenBank/DDBJ databases">
        <title>Reductive evolution of mitochondrial metabolism and differential evolution of invasion-related proteins in Cryptosporidium.</title>
        <authorList>
            <person name="Liu S."/>
            <person name="Roellig D.M."/>
            <person name="Guo Y."/>
            <person name="Li N."/>
            <person name="Frace M.A."/>
            <person name="Tang K."/>
            <person name="Zhang L."/>
            <person name="Feng Y."/>
            <person name="Xiao L."/>
        </authorList>
    </citation>
    <scope>NUCLEOTIDE SEQUENCE [LARGE SCALE GENOMIC DNA]</scope>
    <source>
        <strain evidence="3">30847</strain>
    </source>
</reference>